<dbReference type="InterPro" id="IPR036322">
    <property type="entry name" value="WD40_repeat_dom_sf"/>
</dbReference>
<dbReference type="PROSITE" id="PS50082">
    <property type="entry name" value="WD_REPEATS_2"/>
    <property type="match status" value="2"/>
</dbReference>
<dbReference type="GO" id="GO:0030488">
    <property type="term" value="P:tRNA methylation"/>
    <property type="evidence" value="ECO:0007669"/>
    <property type="project" value="TreeGrafter"/>
</dbReference>
<dbReference type="AlphaFoldDB" id="A0A7S2LPV2"/>
<dbReference type="Gene3D" id="2.130.10.10">
    <property type="entry name" value="YVTN repeat-like/Quinoprotein amine dehydrogenase"/>
    <property type="match status" value="4"/>
</dbReference>
<evidence type="ECO:0000313" key="8">
    <source>
        <dbReference type="EMBL" id="CAD9611519.1"/>
    </source>
</evidence>
<keyword evidence="3 7" id="KW-0853">WD repeat</keyword>
<gene>
    <name evidence="8" type="ORF">LDAN0321_LOCUS20127</name>
</gene>
<dbReference type="Pfam" id="PF00400">
    <property type="entry name" value="WD40"/>
    <property type="match status" value="3"/>
</dbReference>
<feature type="repeat" description="WD" evidence="7">
    <location>
        <begin position="114"/>
        <end position="146"/>
    </location>
</feature>
<name>A0A7S2LPV2_9STRA</name>
<reference evidence="8" key="1">
    <citation type="submission" date="2021-01" db="EMBL/GenBank/DDBJ databases">
        <authorList>
            <person name="Corre E."/>
            <person name="Pelletier E."/>
            <person name="Niang G."/>
            <person name="Scheremetjew M."/>
            <person name="Finn R."/>
            <person name="Kale V."/>
            <person name="Holt S."/>
            <person name="Cochrane G."/>
            <person name="Meng A."/>
            <person name="Brown T."/>
            <person name="Cohen L."/>
        </authorList>
    </citation>
    <scope>NUCLEOTIDE SEQUENCE</scope>
    <source>
        <strain evidence="8">B650</strain>
    </source>
</reference>
<dbReference type="InterPro" id="IPR015943">
    <property type="entry name" value="WD40/YVTN_repeat-like_dom_sf"/>
</dbReference>
<evidence type="ECO:0000256" key="2">
    <source>
        <dbReference type="ARBA" id="ARBA00022490"/>
    </source>
</evidence>
<dbReference type="PANTHER" id="PTHR14344:SF3">
    <property type="entry name" value="WD REPEAT-CONTAINING PROTEIN 6"/>
    <property type="match status" value="1"/>
</dbReference>
<comment type="subcellular location">
    <subcellularLocation>
        <location evidence="1">Cytoplasm</location>
    </subcellularLocation>
</comment>
<dbReference type="SMART" id="SM00320">
    <property type="entry name" value="WD40"/>
    <property type="match status" value="7"/>
</dbReference>
<proteinExistence type="inferred from homology"/>
<evidence type="ECO:0000256" key="6">
    <source>
        <dbReference type="ARBA" id="ARBA00038255"/>
    </source>
</evidence>
<evidence type="ECO:0000256" key="7">
    <source>
        <dbReference type="PROSITE-ProRule" id="PRU00221"/>
    </source>
</evidence>
<accession>A0A7S2LPV2</accession>
<dbReference type="SUPFAM" id="SSF50978">
    <property type="entry name" value="WD40 repeat-like"/>
    <property type="match status" value="3"/>
</dbReference>
<evidence type="ECO:0000256" key="3">
    <source>
        <dbReference type="ARBA" id="ARBA00022574"/>
    </source>
</evidence>
<keyword evidence="2" id="KW-0963">Cytoplasm</keyword>
<sequence>MDCEEGEVIAAVGLAHNLVEIWQVPIAKTSFRNSDKIQQQVPMRLFQIVCDTRCITYCMAFYGWDENHGESVDSLSIAVGTVSNKILIWDVQVPNDLTVEKCSQKKVVSSIYSLEGHRGVIFCIRWIGGQKRICSSSDDRSVRLWKCSEENCEIYECIWIGWGHTARVWDVQWCMREGGKLVLISCGEDGSIRFWTPTGDDGNKKDSEKETTPYAIIPSHASSVWKIARNHIYPLLAAGGNDGSVKYWNIKSHLSDSCETKTMGGTIGTLQIPLDLRAFTSGNSNDNCVTDCDDPPKKRNKKAQQIICGVAIVHDSVVIATRAGSLFAYNFHERSWGTFSPWYHESHQHSKIVGECIAVHPSLKFLAIGCAGGEVFFSELGDNDVHCTTLTAASYCGVKSLHWIGDNDLLACHIKGIITWINLEKDSSTVSNQFPRRGTPMILRTLDMRSKGVPISFAYNECQKQLFVGDTRGNIAMFAKIEDASANVIECSAQVIGAHGREHVNCILPLSDSRLLSGGADGCLVEYHVECGNPSLIQKALSSSVQNFTSVIKIWSQRSNNGEMHTIIGGFYGNIFKVFDLTMQREISSAVCGGRNQRLLDAALAPFCITAFVGKGDSNGVNELHVHSSLLKQPTIAIEGEQNIDYFCFQNSIGLSFQGDTAYAVSIFHSLVPGRLFLLAGGNDCSTKLVKLAYSNEKLKVTRVKNLPIFESCSRATCYSTSPKSRCHLLASCGGKLSMCFYRLQDDHEAPQQDDMQCCFIGAAQQSKSADIDQRINAVDACYLNDTFHVVIAGDSDGGLHLLIVDDQKQYPKSIIPSKLLCSGIDKRPILCVQLLDISNNFIAVLGNTGGEVQVWNLGKVPAGSIAEYSPPSSPIHTYNPHTMGTNSISMVPLIHFGKSRQILIATGGDDQSLSLCCFQINLSTDSSEHDATQSILSNQRLIVMKGASTSSIKSVKLKMNGDDCFLYSIGYDQNLCVWKVPSNVYTEVNDGEDIAVSLVDERQIEISDVSCMDVVALHSGSSILKCVCAVVGQGLQIVNHS</sequence>
<evidence type="ECO:0000256" key="1">
    <source>
        <dbReference type="ARBA" id="ARBA00004496"/>
    </source>
</evidence>
<evidence type="ECO:0000256" key="5">
    <source>
        <dbReference type="ARBA" id="ARBA00022737"/>
    </source>
</evidence>
<dbReference type="PANTHER" id="PTHR14344">
    <property type="entry name" value="WD REPEAT PROTEIN"/>
    <property type="match status" value="1"/>
</dbReference>
<dbReference type="InterPro" id="IPR001680">
    <property type="entry name" value="WD40_rpt"/>
</dbReference>
<dbReference type="GO" id="GO:0005737">
    <property type="term" value="C:cytoplasm"/>
    <property type="evidence" value="ECO:0007669"/>
    <property type="project" value="UniProtKB-SubCell"/>
</dbReference>
<protein>
    <recommendedName>
        <fullName evidence="9">Anaphase-promoting complex subunit 4 WD40 domain-containing protein</fullName>
    </recommendedName>
</protein>
<evidence type="ECO:0008006" key="9">
    <source>
        <dbReference type="Google" id="ProtNLM"/>
    </source>
</evidence>
<dbReference type="InterPro" id="IPR051973">
    <property type="entry name" value="tRNA_Anticodon_Mtase-Reg"/>
</dbReference>
<dbReference type="EMBL" id="HBGY01032217">
    <property type="protein sequence ID" value="CAD9611519.1"/>
    <property type="molecule type" value="Transcribed_RNA"/>
</dbReference>
<dbReference type="PROSITE" id="PS50294">
    <property type="entry name" value="WD_REPEATS_REGION"/>
    <property type="match status" value="2"/>
</dbReference>
<keyword evidence="5" id="KW-0677">Repeat</keyword>
<keyword evidence="4" id="KW-0819">tRNA processing</keyword>
<comment type="similarity">
    <text evidence="6">Belongs to the WD repeat WDR6 family.</text>
</comment>
<feature type="repeat" description="WD" evidence="7">
    <location>
        <begin position="217"/>
        <end position="252"/>
    </location>
</feature>
<organism evidence="8">
    <name type="scientific">Leptocylindrus danicus</name>
    <dbReference type="NCBI Taxonomy" id="163516"/>
    <lineage>
        <taxon>Eukaryota</taxon>
        <taxon>Sar</taxon>
        <taxon>Stramenopiles</taxon>
        <taxon>Ochrophyta</taxon>
        <taxon>Bacillariophyta</taxon>
        <taxon>Coscinodiscophyceae</taxon>
        <taxon>Chaetocerotophycidae</taxon>
        <taxon>Leptocylindrales</taxon>
        <taxon>Leptocylindraceae</taxon>
        <taxon>Leptocylindrus</taxon>
    </lineage>
</organism>
<evidence type="ECO:0000256" key="4">
    <source>
        <dbReference type="ARBA" id="ARBA00022694"/>
    </source>
</evidence>